<dbReference type="Pfam" id="PF13741">
    <property type="entry name" value="MRP-S25"/>
    <property type="match status" value="1"/>
</dbReference>
<evidence type="ECO:0000256" key="7">
    <source>
        <dbReference type="SAM" id="MobiDB-lite"/>
    </source>
</evidence>
<keyword evidence="4 6" id="KW-0496">Mitochondrion</keyword>
<evidence type="ECO:0000313" key="9">
    <source>
        <dbReference type="Proteomes" id="UP000509704"/>
    </source>
</evidence>
<dbReference type="InterPro" id="IPR016939">
    <property type="entry name" value="Ribosomal_mS23_fun"/>
</dbReference>
<dbReference type="PANTHER" id="PTHR37799:SF1">
    <property type="entry name" value="SMALL RIBOSOMAL SUBUNIT PROTEIN MS23"/>
    <property type="match status" value="1"/>
</dbReference>
<dbReference type="RefSeq" id="XP_037144220.1">
    <property type="nucleotide sequence ID" value="XM_037288325.1"/>
</dbReference>
<organism evidence="8 9">
    <name type="scientific">Zygotorulaspora mrakii</name>
    <name type="common">Zygosaccharomyces mrakii</name>
    <dbReference type="NCBI Taxonomy" id="42260"/>
    <lineage>
        <taxon>Eukaryota</taxon>
        <taxon>Fungi</taxon>
        <taxon>Dikarya</taxon>
        <taxon>Ascomycota</taxon>
        <taxon>Saccharomycotina</taxon>
        <taxon>Saccharomycetes</taxon>
        <taxon>Saccharomycetales</taxon>
        <taxon>Saccharomycetaceae</taxon>
        <taxon>Zygotorulaspora</taxon>
    </lineage>
</organism>
<dbReference type="PANTHER" id="PTHR37799">
    <property type="entry name" value="37S RIBOSOMAL PROTEIN S25, MITOCHONDRIAL"/>
    <property type="match status" value="1"/>
</dbReference>
<keyword evidence="9" id="KW-1185">Reference proteome</keyword>
<dbReference type="GeneID" id="59236216"/>
<dbReference type="AlphaFoldDB" id="A0A7H9B426"/>
<sequence>MKVQTNAVNVLQRTSAYLRSGLLLNTPAWYEVVASLPPSNKFTREPRLVNPSSNENIACLKEASQHPNAKGLYKTRTKRSERRITANRLYKAPQLKFVEDKLREIFYQQHPWELSRPKILVENEGGEEYDWCNIQQLGKPLDGESVVQRTLYLLKRQKEFIEAYDQARFEFYRLRMQQEVEQQVAQEEAEMFGSVYGPSAIEFGVEQEQKVIDAWKQRAIEETELLSARRANPSESWSSNANEENEREQRRDEDGTEEVIL</sequence>
<evidence type="ECO:0000256" key="5">
    <source>
        <dbReference type="ARBA" id="ARBA00023274"/>
    </source>
</evidence>
<dbReference type="GO" id="GO:0003735">
    <property type="term" value="F:structural constituent of ribosome"/>
    <property type="evidence" value="ECO:0007669"/>
    <property type="project" value="UniProtKB-UniRule"/>
</dbReference>
<evidence type="ECO:0000256" key="4">
    <source>
        <dbReference type="ARBA" id="ARBA00023128"/>
    </source>
</evidence>
<dbReference type="Proteomes" id="UP000509704">
    <property type="component" value="Chromosome 4"/>
</dbReference>
<evidence type="ECO:0000256" key="2">
    <source>
        <dbReference type="ARBA" id="ARBA00009864"/>
    </source>
</evidence>
<feature type="compositionally biased region" description="Low complexity" evidence="7">
    <location>
        <begin position="233"/>
        <end position="242"/>
    </location>
</feature>
<keyword evidence="3 6" id="KW-0689">Ribosomal protein</keyword>
<evidence type="ECO:0000256" key="1">
    <source>
        <dbReference type="ARBA" id="ARBA00004173"/>
    </source>
</evidence>
<proteinExistence type="inferred from homology"/>
<comment type="subcellular location">
    <subcellularLocation>
        <location evidence="1 6">Mitochondrion</location>
    </subcellularLocation>
</comment>
<feature type="region of interest" description="Disordered" evidence="7">
    <location>
        <begin position="226"/>
        <end position="261"/>
    </location>
</feature>
<dbReference type="OrthoDB" id="5542239at2759"/>
<comment type="similarity">
    <text evidence="2">Belongs to the mitochondrion-specific ribosomal protein mS23 family.</text>
</comment>
<dbReference type="GO" id="GO:0005763">
    <property type="term" value="C:mitochondrial small ribosomal subunit"/>
    <property type="evidence" value="ECO:0007669"/>
    <property type="project" value="UniProtKB-UniRule"/>
</dbReference>
<protein>
    <recommendedName>
        <fullName evidence="6">37S ribosomal protein S25, mitochondrial</fullName>
    </recommendedName>
</protein>
<comment type="subunit">
    <text evidence="6">Component of the mitochondrial small ribosomal subunit.</text>
</comment>
<evidence type="ECO:0000256" key="6">
    <source>
        <dbReference type="PIRNR" id="PIRNR029764"/>
    </source>
</evidence>
<dbReference type="PIRSF" id="PIRSF029764">
    <property type="entry name" value="RSM25"/>
    <property type="match status" value="1"/>
</dbReference>
<evidence type="ECO:0000256" key="3">
    <source>
        <dbReference type="ARBA" id="ARBA00022980"/>
    </source>
</evidence>
<dbReference type="KEGG" id="zmk:HG535_0D02000"/>
<gene>
    <name evidence="8" type="ORF">HG535_0D02000</name>
</gene>
<dbReference type="EMBL" id="CP058607">
    <property type="protein sequence ID" value="QLG72492.1"/>
    <property type="molecule type" value="Genomic_DNA"/>
</dbReference>
<reference evidence="8 9" key="1">
    <citation type="submission" date="2020-07" db="EMBL/GenBank/DDBJ databases">
        <title>The yeast mating-type switching endonuclease HO is a domesticated member of an unorthodox homing genetic element family.</title>
        <authorList>
            <person name="Coughlan A.Y."/>
            <person name="Lombardi L."/>
            <person name="Braun-Galleani S."/>
            <person name="Martos A.R."/>
            <person name="Galeote V."/>
            <person name="Bigey F."/>
            <person name="Dequin S."/>
            <person name="Byrne K.P."/>
            <person name="Wolfe K.H."/>
        </authorList>
    </citation>
    <scope>NUCLEOTIDE SEQUENCE [LARGE SCALE GENOMIC DNA]</scope>
    <source>
        <strain evidence="8 9">NRRL Y-6702</strain>
    </source>
</reference>
<accession>A0A7H9B426</accession>
<name>A0A7H9B426_ZYGMR</name>
<keyword evidence="5 6" id="KW-0687">Ribonucleoprotein</keyword>
<evidence type="ECO:0000313" key="8">
    <source>
        <dbReference type="EMBL" id="QLG72492.1"/>
    </source>
</evidence>